<dbReference type="InterPro" id="IPR018490">
    <property type="entry name" value="cNMP-bd_dom_sf"/>
</dbReference>
<gene>
    <name evidence="5" type="ORF">HMF7854_03690</name>
</gene>
<dbReference type="InterPro" id="IPR012318">
    <property type="entry name" value="HTH_CRP"/>
</dbReference>
<dbReference type="GO" id="GO:0003700">
    <property type="term" value="F:DNA-binding transcription factor activity"/>
    <property type="evidence" value="ECO:0007669"/>
    <property type="project" value="TreeGrafter"/>
</dbReference>
<organism evidence="5 6">
    <name type="scientific">Sphingomonas ginkgonis</name>
    <dbReference type="NCBI Taxonomy" id="2315330"/>
    <lineage>
        <taxon>Bacteria</taxon>
        <taxon>Pseudomonadati</taxon>
        <taxon>Pseudomonadota</taxon>
        <taxon>Alphaproteobacteria</taxon>
        <taxon>Sphingomonadales</taxon>
        <taxon>Sphingomonadaceae</taxon>
        <taxon>Sphingomonas</taxon>
    </lineage>
</organism>
<dbReference type="InterPro" id="IPR050397">
    <property type="entry name" value="Env_Response_Regulators"/>
</dbReference>
<evidence type="ECO:0000256" key="1">
    <source>
        <dbReference type="ARBA" id="ARBA00023015"/>
    </source>
</evidence>
<dbReference type="GO" id="GO:0005829">
    <property type="term" value="C:cytosol"/>
    <property type="evidence" value="ECO:0007669"/>
    <property type="project" value="TreeGrafter"/>
</dbReference>
<dbReference type="PROSITE" id="PS51063">
    <property type="entry name" value="HTH_CRP_2"/>
    <property type="match status" value="1"/>
</dbReference>
<dbReference type="EMBL" id="RWJF01000001">
    <property type="protein sequence ID" value="RST30029.1"/>
    <property type="molecule type" value="Genomic_DNA"/>
</dbReference>
<evidence type="ECO:0000259" key="4">
    <source>
        <dbReference type="PROSITE" id="PS51063"/>
    </source>
</evidence>
<dbReference type="InterPro" id="IPR036390">
    <property type="entry name" value="WH_DNA-bd_sf"/>
</dbReference>
<keyword evidence="1" id="KW-0805">Transcription regulation</keyword>
<evidence type="ECO:0000313" key="6">
    <source>
        <dbReference type="Proteomes" id="UP000274661"/>
    </source>
</evidence>
<evidence type="ECO:0000256" key="2">
    <source>
        <dbReference type="ARBA" id="ARBA00023125"/>
    </source>
</evidence>
<dbReference type="Pfam" id="PF13545">
    <property type="entry name" value="HTH_Crp_2"/>
    <property type="match status" value="1"/>
</dbReference>
<feature type="domain" description="HTH crp-type" evidence="4">
    <location>
        <begin position="157"/>
        <end position="222"/>
    </location>
</feature>
<keyword evidence="6" id="KW-1185">Reference proteome</keyword>
<protein>
    <submittedName>
        <fullName evidence="5">Crp/Fnr family transcriptional regulator</fullName>
    </submittedName>
</protein>
<name>A0A3R9WP40_9SPHN</name>
<comment type="caution">
    <text evidence="5">The sequence shown here is derived from an EMBL/GenBank/DDBJ whole genome shotgun (WGS) entry which is preliminary data.</text>
</comment>
<evidence type="ECO:0000256" key="3">
    <source>
        <dbReference type="ARBA" id="ARBA00023163"/>
    </source>
</evidence>
<dbReference type="AlphaFoldDB" id="A0A3R9WP40"/>
<evidence type="ECO:0000313" key="5">
    <source>
        <dbReference type="EMBL" id="RST30029.1"/>
    </source>
</evidence>
<dbReference type="SUPFAM" id="SSF46785">
    <property type="entry name" value="Winged helix' DNA-binding domain"/>
    <property type="match status" value="1"/>
</dbReference>
<dbReference type="SUPFAM" id="SSF51206">
    <property type="entry name" value="cAMP-binding domain-like"/>
    <property type="match status" value="1"/>
</dbReference>
<sequence length="252" mass="26854">MDVITAGREPDRFDTAFAGNRLLATLPEDIRDQLQPHATFVQLGVGQPVMRAGELVTRTLFPFDSAMVSLIVDLAGGRSVEVASIGKEGAVGGIVSCGSAPAFTRAHVQIAGPALAIPLPVLEAAKRASPFLEHLFCRFSDYLLAQVMQSVACNAFHSIEERAARWLLTAHDRAGDRLALTQESLASLLGAQRTTVNAVARELQEKGLIAYRRGAIEISDRPGLLNAACECYSAVEDHFAAVIGETGEGEDA</sequence>
<dbReference type="Proteomes" id="UP000274661">
    <property type="component" value="Unassembled WGS sequence"/>
</dbReference>
<dbReference type="InterPro" id="IPR014710">
    <property type="entry name" value="RmlC-like_jellyroll"/>
</dbReference>
<reference evidence="5 6" key="1">
    <citation type="submission" date="2018-12" db="EMBL/GenBank/DDBJ databases">
        <title>Sphingomonas sp. HMF7854 Genome sequencing and assembly.</title>
        <authorList>
            <person name="Cha I."/>
            <person name="Kang H."/>
            <person name="Kim H."/>
            <person name="Kang J."/>
            <person name="Joh K."/>
        </authorList>
    </citation>
    <scope>NUCLEOTIDE SEQUENCE [LARGE SCALE GENOMIC DNA]</scope>
    <source>
        <strain evidence="5 6">HMF7854</strain>
    </source>
</reference>
<dbReference type="PANTHER" id="PTHR24567">
    <property type="entry name" value="CRP FAMILY TRANSCRIPTIONAL REGULATORY PROTEIN"/>
    <property type="match status" value="1"/>
</dbReference>
<dbReference type="SMART" id="SM00419">
    <property type="entry name" value="HTH_CRP"/>
    <property type="match status" value="1"/>
</dbReference>
<dbReference type="GO" id="GO:0003677">
    <property type="term" value="F:DNA binding"/>
    <property type="evidence" value="ECO:0007669"/>
    <property type="project" value="UniProtKB-KW"/>
</dbReference>
<keyword evidence="2" id="KW-0238">DNA-binding</keyword>
<dbReference type="RefSeq" id="WP_126717864.1">
    <property type="nucleotide sequence ID" value="NZ_RWJF01000001.1"/>
</dbReference>
<dbReference type="PANTHER" id="PTHR24567:SF74">
    <property type="entry name" value="HTH-TYPE TRANSCRIPTIONAL REGULATOR ARCR"/>
    <property type="match status" value="1"/>
</dbReference>
<keyword evidence="3" id="KW-0804">Transcription</keyword>
<accession>A0A3R9WP40</accession>
<proteinExistence type="predicted"/>
<dbReference type="OrthoDB" id="7506088at2"/>
<dbReference type="Gene3D" id="2.60.120.10">
    <property type="entry name" value="Jelly Rolls"/>
    <property type="match status" value="1"/>
</dbReference>